<dbReference type="InterPro" id="IPR052160">
    <property type="entry name" value="Gypsy_RT_Integrase-like"/>
</dbReference>
<feature type="domain" description="Integrase catalytic" evidence="2">
    <location>
        <begin position="1"/>
        <end position="73"/>
    </location>
</feature>
<feature type="transmembrane region" description="Helical" evidence="1">
    <location>
        <begin position="357"/>
        <end position="381"/>
    </location>
</feature>
<dbReference type="InterPro" id="IPR001584">
    <property type="entry name" value="Integrase_cat-core"/>
</dbReference>
<dbReference type="GO" id="GO:0003676">
    <property type="term" value="F:nucleic acid binding"/>
    <property type="evidence" value="ECO:0007669"/>
    <property type="project" value="InterPro"/>
</dbReference>
<evidence type="ECO:0000256" key="1">
    <source>
        <dbReference type="SAM" id="Phobius"/>
    </source>
</evidence>
<protein>
    <recommendedName>
        <fullName evidence="2">Integrase catalytic domain-containing protein</fullName>
    </recommendedName>
</protein>
<dbReference type="PANTHER" id="PTHR47266">
    <property type="entry name" value="ENDONUCLEASE-RELATED"/>
    <property type="match status" value="1"/>
</dbReference>
<organism evidence="3 4">
    <name type="scientific">Pangasianodon hypophthalmus</name>
    <name type="common">Striped catfish</name>
    <name type="synonym">Helicophagus hypophthalmus</name>
    <dbReference type="NCBI Taxonomy" id="310915"/>
    <lineage>
        <taxon>Eukaryota</taxon>
        <taxon>Metazoa</taxon>
        <taxon>Chordata</taxon>
        <taxon>Craniata</taxon>
        <taxon>Vertebrata</taxon>
        <taxon>Euteleostomi</taxon>
        <taxon>Actinopterygii</taxon>
        <taxon>Neopterygii</taxon>
        <taxon>Teleostei</taxon>
        <taxon>Ostariophysi</taxon>
        <taxon>Siluriformes</taxon>
        <taxon>Pangasiidae</taxon>
        <taxon>Pangasianodon</taxon>
    </lineage>
</organism>
<reference evidence="3 4" key="1">
    <citation type="submission" date="2019-06" db="EMBL/GenBank/DDBJ databases">
        <title>A chromosome-scale genome assembly of the striped catfish, Pangasianodon hypophthalmus.</title>
        <authorList>
            <person name="Wen M."/>
            <person name="Zahm M."/>
            <person name="Roques C."/>
            <person name="Cabau C."/>
            <person name="Klopp C."/>
            <person name="Donnadieu C."/>
            <person name="Jouanno E."/>
            <person name="Avarre J.-C."/>
            <person name="Campet M."/>
            <person name="Ha T.T.T."/>
            <person name="Dugue R."/>
            <person name="Lampietro C."/>
            <person name="Louis A."/>
            <person name="Herpin A."/>
            <person name="Echchiki A."/>
            <person name="Berthelot C."/>
            <person name="Parey E."/>
            <person name="Roest-Crollius H."/>
            <person name="Braasch I."/>
            <person name="Postlethwait J."/>
            <person name="Bobe J."/>
            <person name="Montfort J."/>
            <person name="Bouchez O."/>
            <person name="Begum T."/>
            <person name="Schartl M."/>
            <person name="Guiguen Y."/>
        </authorList>
    </citation>
    <scope>NUCLEOTIDE SEQUENCE [LARGE SCALE GENOMIC DNA]</scope>
    <source>
        <strain evidence="3 4">Indonesia</strain>
        <tissue evidence="3">Blood</tissue>
    </source>
</reference>
<dbReference type="InterPro" id="IPR012337">
    <property type="entry name" value="RNaseH-like_sf"/>
</dbReference>
<comment type="caution">
    <text evidence="3">The sequence shown here is derived from an EMBL/GenBank/DDBJ whole genome shotgun (WGS) entry which is preliminary data.</text>
</comment>
<gene>
    <name evidence="3" type="ORF">PHYPO_G00239730</name>
</gene>
<dbReference type="SUPFAM" id="SSF48726">
    <property type="entry name" value="Immunoglobulin"/>
    <property type="match status" value="1"/>
</dbReference>
<dbReference type="InterPro" id="IPR036397">
    <property type="entry name" value="RNaseH_sf"/>
</dbReference>
<dbReference type="AlphaFoldDB" id="A0A5N5NCH7"/>
<keyword evidence="4" id="KW-1185">Reference proteome</keyword>
<keyword evidence="1" id="KW-1133">Transmembrane helix</keyword>
<dbReference type="EMBL" id="VFJC01000010">
    <property type="protein sequence ID" value="KAB5565315.1"/>
    <property type="molecule type" value="Genomic_DNA"/>
</dbReference>
<proteinExistence type="predicted"/>
<keyword evidence="1" id="KW-0812">Transmembrane</keyword>
<sequence>MYGIQKSHTTPYHPAGNGQCERFNRTLHNLLRTLPVSRKRDWAACLPQEVFCYNTTPHQTTGESPHLLMFGQDPQLPVDFLLGRVREPVGGRVCDWIQEHQARLQTAFDGARERLAAAAAYLNRGPVYTIAPVDNVAKRRHVHRSMLKGVVGPRNLDNPSTNAPQGELASLAQEESSSEEDLFLGVGGRRQGGLAPGGWVPVFVCVSPFWQCSVTWVCCAVYVCASRVVFLDPPSRSPPCEYCKEKNVCTLDCGKLTKDRVTWGKVINGRRTDILTNHYGNVTRRSNKFSRYSSKANSLKISKVTHSDAGRFYCNENTVDLSVVTGSTPGPCPSAPAEHATTQDTCKGGVSGVERGLMFGGVGLAGLVFLLATVAAGRAIAHRAWQAGRDSVLLSSD</sequence>
<dbReference type="Gene3D" id="3.30.420.10">
    <property type="entry name" value="Ribonuclease H-like superfamily/Ribonuclease H"/>
    <property type="match status" value="1"/>
</dbReference>
<dbReference type="PROSITE" id="PS50994">
    <property type="entry name" value="INTEGRASE"/>
    <property type="match status" value="1"/>
</dbReference>
<dbReference type="GO" id="GO:0015074">
    <property type="term" value="P:DNA integration"/>
    <property type="evidence" value="ECO:0007669"/>
    <property type="project" value="InterPro"/>
</dbReference>
<evidence type="ECO:0000313" key="3">
    <source>
        <dbReference type="EMBL" id="KAB5565315.1"/>
    </source>
</evidence>
<dbReference type="InterPro" id="IPR013783">
    <property type="entry name" value="Ig-like_fold"/>
</dbReference>
<dbReference type="InterPro" id="IPR036179">
    <property type="entry name" value="Ig-like_dom_sf"/>
</dbReference>
<evidence type="ECO:0000313" key="4">
    <source>
        <dbReference type="Proteomes" id="UP000327468"/>
    </source>
</evidence>
<dbReference type="Gene3D" id="2.60.40.10">
    <property type="entry name" value="Immunoglobulins"/>
    <property type="match status" value="1"/>
</dbReference>
<accession>A0A5N5NCH7</accession>
<name>A0A5N5NCH7_PANHP</name>
<dbReference type="SUPFAM" id="SSF53098">
    <property type="entry name" value="Ribonuclease H-like"/>
    <property type="match status" value="1"/>
</dbReference>
<evidence type="ECO:0000259" key="2">
    <source>
        <dbReference type="PROSITE" id="PS50994"/>
    </source>
</evidence>
<dbReference type="Proteomes" id="UP000327468">
    <property type="component" value="Chromosome 9"/>
</dbReference>
<keyword evidence="1" id="KW-0472">Membrane</keyword>